<keyword evidence="4" id="KW-0175">Coiled coil</keyword>
<evidence type="ECO:0000256" key="6">
    <source>
        <dbReference type="SAM" id="Phobius"/>
    </source>
</evidence>
<keyword evidence="6" id="KW-0812">Transmembrane</keyword>
<evidence type="ECO:0000256" key="3">
    <source>
        <dbReference type="PROSITE-ProRule" id="PRU00339"/>
    </source>
</evidence>
<keyword evidence="6" id="KW-1133">Transmembrane helix</keyword>
<keyword evidence="8" id="KW-1185">Reference proteome</keyword>
<evidence type="ECO:0000256" key="1">
    <source>
        <dbReference type="ARBA" id="ARBA00022737"/>
    </source>
</evidence>
<feature type="region of interest" description="Disordered" evidence="5">
    <location>
        <begin position="136"/>
        <end position="177"/>
    </location>
</feature>
<dbReference type="PROSITE" id="PS50293">
    <property type="entry name" value="TPR_REGION"/>
    <property type="match status" value="1"/>
</dbReference>
<evidence type="ECO:0000256" key="5">
    <source>
        <dbReference type="SAM" id="MobiDB-lite"/>
    </source>
</evidence>
<feature type="transmembrane region" description="Helical" evidence="6">
    <location>
        <begin position="386"/>
        <end position="409"/>
    </location>
</feature>
<feature type="transmembrane region" description="Helical" evidence="6">
    <location>
        <begin position="266"/>
        <end position="290"/>
    </location>
</feature>
<comment type="caution">
    <text evidence="7">The sequence shown here is derived from an EMBL/GenBank/DDBJ whole genome shotgun (WGS) entry which is preliminary data.</text>
</comment>
<dbReference type="PANTHER" id="PTHR44943:SF4">
    <property type="entry name" value="TPR REPEAT-CONTAINING PROTEIN MJ0798"/>
    <property type="match status" value="1"/>
</dbReference>
<evidence type="ECO:0000313" key="7">
    <source>
        <dbReference type="EMBL" id="MCS3918273.1"/>
    </source>
</evidence>
<keyword evidence="1" id="KW-0677">Repeat</keyword>
<feature type="transmembrane region" description="Helical" evidence="6">
    <location>
        <begin position="302"/>
        <end position="320"/>
    </location>
</feature>
<organism evidence="7 8">
    <name type="scientific">Candidatus Fervidibacter sacchari</name>
    <dbReference type="NCBI Taxonomy" id="1448929"/>
    <lineage>
        <taxon>Bacteria</taxon>
        <taxon>Candidatus Fervidibacterota</taxon>
        <taxon>Candidatus Fervidibacter</taxon>
    </lineage>
</organism>
<feature type="compositionally biased region" description="Pro residues" evidence="5">
    <location>
        <begin position="140"/>
        <end position="155"/>
    </location>
</feature>
<accession>A0ABT2EK00</accession>
<proteinExistence type="predicted"/>
<dbReference type="SUPFAM" id="SSF48452">
    <property type="entry name" value="TPR-like"/>
    <property type="match status" value="1"/>
</dbReference>
<dbReference type="InterPro" id="IPR011990">
    <property type="entry name" value="TPR-like_helical_dom_sf"/>
</dbReference>
<keyword evidence="2 3" id="KW-0802">TPR repeat</keyword>
<sequence length="410" mass="46312">MAEELKGAQFSHLLQQGSQFVQQFRPDLAIPLLEQAVSIDPQSFDARFWLGAAYGLAQRWQEAAEHLEIACKIRSDVPAAWFNLGQVYWRQGKTDEAIRCFEETLKLDPNHASARQALESLKPQKPRLEIELTPMEEAPTPQPLPRPTQPQPTPPTVQRQPTREEKLREIHEREERARTVARQRTKVVVGIIGVLAILLSILQMNFELKKIEQAPERAREEIRKLEAKLQEAAKQSPQAAERIKKMMRELEEEAARSEERLKMPRTLSLTLSIIGELLVPLLVTLFVFMMHGLSEELPAGQWREGVFFVTLGAIAGNLLFRAILRPIIGLIFLPLVFFCPLMCLVQIVIDIFLRAAAMFPFIVAVFEYVLGMHLESTYGPSWQISLATSVIWFLLSLVGVGLIVGASLAG</sequence>
<dbReference type="Proteomes" id="UP001204798">
    <property type="component" value="Unassembled WGS sequence"/>
</dbReference>
<dbReference type="PROSITE" id="PS50005">
    <property type="entry name" value="TPR"/>
    <property type="match status" value="1"/>
</dbReference>
<dbReference type="Pfam" id="PF13432">
    <property type="entry name" value="TPR_16"/>
    <property type="match status" value="1"/>
</dbReference>
<keyword evidence="6" id="KW-0472">Membrane</keyword>
<dbReference type="InterPro" id="IPR051685">
    <property type="entry name" value="Ycf3/AcsC/BcsC/TPR_MFPF"/>
</dbReference>
<feature type="compositionally biased region" description="Basic and acidic residues" evidence="5">
    <location>
        <begin position="161"/>
        <end position="177"/>
    </location>
</feature>
<dbReference type="InterPro" id="IPR019734">
    <property type="entry name" value="TPR_rpt"/>
</dbReference>
<feature type="transmembrane region" description="Helical" evidence="6">
    <location>
        <begin position="327"/>
        <end position="349"/>
    </location>
</feature>
<protein>
    <submittedName>
        <fullName evidence="7">Tetratricopeptide (TPR) repeat protein</fullName>
    </submittedName>
</protein>
<dbReference type="Gene3D" id="1.25.40.10">
    <property type="entry name" value="Tetratricopeptide repeat domain"/>
    <property type="match status" value="1"/>
</dbReference>
<name>A0ABT2EK00_9BACT</name>
<dbReference type="PANTHER" id="PTHR44943">
    <property type="entry name" value="CELLULOSE SYNTHASE OPERON PROTEIN C"/>
    <property type="match status" value="1"/>
</dbReference>
<feature type="repeat" description="TPR" evidence="3">
    <location>
        <begin position="78"/>
        <end position="111"/>
    </location>
</feature>
<evidence type="ECO:0000256" key="2">
    <source>
        <dbReference type="ARBA" id="ARBA00022803"/>
    </source>
</evidence>
<gene>
    <name evidence="7" type="ORF">M2350_000670</name>
</gene>
<evidence type="ECO:0000256" key="4">
    <source>
        <dbReference type="SAM" id="Coils"/>
    </source>
</evidence>
<reference evidence="7 8" key="1">
    <citation type="submission" date="2022-08" db="EMBL/GenBank/DDBJ databases">
        <title>Bacterial and archaeal communities from various locations to study Microbial Dark Matter (Phase II).</title>
        <authorList>
            <person name="Stepanauskas R."/>
        </authorList>
    </citation>
    <scope>NUCLEOTIDE SEQUENCE [LARGE SCALE GENOMIC DNA]</scope>
    <source>
        <strain evidence="7 8">PD1</strain>
    </source>
</reference>
<feature type="coiled-coil region" evidence="4">
    <location>
        <begin position="208"/>
        <end position="260"/>
    </location>
</feature>
<evidence type="ECO:0000313" key="8">
    <source>
        <dbReference type="Proteomes" id="UP001204798"/>
    </source>
</evidence>
<dbReference type="RefSeq" id="WP_259093902.1">
    <property type="nucleotide sequence ID" value="NZ_CP130454.1"/>
</dbReference>
<dbReference type="EMBL" id="JANUCP010000001">
    <property type="protein sequence ID" value="MCS3918273.1"/>
    <property type="molecule type" value="Genomic_DNA"/>
</dbReference>
<dbReference type="SMART" id="SM00028">
    <property type="entry name" value="TPR"/>
    <property type="match status" value="3"/>
</dbReference>
<feature type="transmembrane region" description="Helical" evidence="6">
    <location>
        <begin position="187"/>
        <end position="206"/>
    </location>
</feature>
<dbReference type="Pfam" id="PF00515">
    <property type="entry name" value="TPR_1"/>
    <property type="match status" value="1"/>
</dbReference>
<feature type="transmembrane region" description="Helical" evidence="6">
    <location>
        <begin position="355"/>
        <end position="374"/>
    </location>
</feature>